<proteinExistence type="predicted"/>
<gene>
    <name evidence="1" type="ORF">FHS03_001387</name>
</gene>
<accession>A0A7W5FT98</accession>
<organism evidence="1 2">
    <name type="scientific">Pseudoduganella violacea</name>
    <dbReference type="NCBI Taxonomy" id="1715466"/>
    <lineage>
        <taxon>Bacteria</taxon>
        <taxon>Pseudomonadati</taxon>
        <taxon>Pseudomonadota</taxon>
        <taxon>Betaproteobacteria</taxon>
        <taxon>Burkholderiales</taxon>
        <taxon>Oxalobacteraceae</taxon>
        <taxon>Telluria group</taxon>
        <taxon>Pseudoduganella</taxon>
    </lineage>
</organism>
<dbReference type="AlphaFoldDB" id="A0A7W5FT98"/>
<reference evidence="1 2" key="1">
    <citation type="submission" date="2020-08" db="EMBL/GenBank/DDBJ databases">
        <title>Genomic Encyclopedia of Type Strains, Phase III (KMG-III): the genomes of soil and plant-associated and newly described type strains.</title>
        <authorList>
            <person name="Whitman W."/>
        </authorList>
    </citation>
    <scope>NUCLEOTIDE SEQUENCE [LARGE SCALE GENOMIC DNA]</scope>
    <source>
        <strain evidence="1 2">CECT 8897</strain>
    </source>
</reference>
<sequence>MQKKDVKSFAFKLAAKKEESKSGAQWKVRDGVAVAGCSGQVDPRYVQAGNAKIRDEGWYC</sequence>
<evidence type="ECO:0000313" key="1">
    <source>
        <dbReference type="EMBL" id="MBB3118356.1"/>
    </source>
</evidence>
<dbReference type="EMBL" id="JACHXD010000003">
    <property type="protein sequence ID" value="MBB3118356.1"/>
    <property type="molecule type" value="Genomic_DNA"/>
</dbReference>
<protein>
    <submittedName>
        <fullName evidence="1">Uncharacterized protein</fullName>
    </submittedName>
</protein>
<keyword evidence="2" id="KW-1185">Reference proteome</keyword>
<dbReference type="RefSeq" id="WP_183440287.1">
    <property type="nucleotide sequence ID" value="NZ_JACHXD010000003.1"/>
</dbReference>
<name>A0A7W5FT98_9BURK</name>
<evidence type="ECO:0000313" key="2">
    <source>
        <dbReference type="Proteomes" id="UP000541535"/>
    </source>
</evidence>
<comment type="caution">
    <text evidence="1">The sequence shown here is derived from an EMBL/GenBank/DDBJ whole genome shotgun (WGS) entry which is preliminary data.</text>
</comment>
<dbReference type="Proteomes" id="UP000541535">
    <property type="component" value="Unassembled WGS sequence"/>
</dbReference>